<keyword evidence="2" id="KW-1185">Reference proteome</keyword>
<dbReference type="RefSeq" id="WP_276266434.1">
    <property type="nucleotide sequence ID" value="NZ_JARJLM010000380.1"/>
</dbReference>
<proteinExistence type="predicted"/>
<evidence type="ECO:0000313" key="1">
    <source>
        <dbReference type="EMBL" id="MDF3835730.1"/>
    </source>
</evidence>
<dbReference type="EMBL" id="JARJLM010000380">
    <property type="protein sequence ID" value="MDF3835730.1"/>
    <property type="molecule type" value="Genomic_DNA"/>
</dbReference>
<gene>
    <name evidence="1" type="ORF">P3W85_22675</name>
</gene>
<sequence length="152" mass="16779">MNNTLDAIFAAIDMAATDATAKGDKWIVIDCVYGYLDKLETHDYQQVLACILALIEKYPELDYGGPGPFGTFIEGQPVGAYTPQLLDSLQRQPSSQVVSWLDRTMRMEEEEREKQGGTTPAQFARALKAVLLHPSVSEDCKSFAQMCLADIA</sequence>
<dbReference type="Proteomes" id="UP001216674">
    <property type="component" value="Unassembled WGS sequence"/>
</dbReference>
<evidence type="ECO:0000313" key="2">
    <source>
        <dbReference type="Proteomes" id="UP001216674"/>
    </source>
</evidence>
<protein>
    <submittedName>
        <fullName evidence="1">Uncharacterized protein</fullName>
    </submittedName>
</protein>
<comment type="caution">
    <text evidence="1">The sequence shown here is derived from an EMBL/GenBank/DDBJ whole genome shotgun (WGS) entry which is preliminary data.</text>
</comment>
<accession>A0ABT6ASX4</accession>
<reference evidence="1 2" key="1">
    <citation type="submission" date="2023-03" db="EMBL/GenBank/DDBJ databases">
        <title>Draft assemblies of triclosan tolerant bacteria isolated from returned activated sludge.</title>
        <authorList>
            <person name="Van Hamelsveld S."/>
        </authorList>
    </citation>
    <scope>NUCLEOTIDE SEQUENCE [LARGE SCALE GENOMIC DNA]</scope>
    <source>
        <strain evidence="1 2">GW210010_S58</strain>
    </source>
</reference>
<organism evidence="1 2">
    <name type="scientific">Cupriavidus basilensis</name>
    <dbReference type="NCBI Taxonomy" id="68895"/>
    <lineage>
        <taxon>Bacteria</taxon>
        <taxon>Pseudomonadati</taxon>
        <taxon>Pseudomonadota</taxon>
        <taxon>Betaproteobacteria</taxon>
        <taxon>Burkholderiales</taxon>
        <taxon>Burkholderiaceae</taxon>
        <taxon>Cupriavidus</taxon>
    </lineage>
</organism>
<name>A0ABT6ASX4_9BURK</name>